<evidence type="ECO:0000256" key="2">
    <source>
        <dbReference type="SAM" id="Phobius"/>
    </source>
</evidence>
<dbReference type="EMBL" id="NHZQ01000003">
    <property type="protein sequence ID" value="PSK60443.1"/>
    <property type="molecule type" value="Genomic_DNA"/>
</dbReference>
<dbReference type="Proteomes" id="UP000243723">
    <property type="component" value="Unassembled WGS sequence"/>
</dbReference>
<feature type="compositionally biased region" description="Low complexity" evidence="1">
    <location>
        <begin position="426"/>
        <end position="435"/>
    </location>
</feature>
<sequence length="450" mass="49998">MSSWFPTGRGDQDGWRLDIVSLLAVIGESTVSDHAQTITASWLCVLPRLIPAPQALLKSSRPKRLPPTPGVTVIGAFSGSTVDELNFAANLIHDVSGAKKHSFQEFTIKYRYDESGRTQTQLAQLKDPEKGGRSLSQNGRVTKWLSRRGLHETKDRLEARDFSPLNLITVASCLISIGLFVWSLLLKDGVAALAVTTLSLASSATGFALKWKPKLAKRTSTNPDVPKGDVILKLRDAAFVVVHCDENITREIYIGSDSVEYYFSSNVSKAVTGLGTLFLMVGVVLLGNCSWTMQAAIAGAFLILNGVYWIAALLPLKLFWHVAAYRVEQEVDLHPHIRDSHKTVQFRGRELHDSYTRTIWYAIHRSKSTSWLYTSGSMPDTPAWREWLEEAKENIDDPNWDAVLRKDEIHKKHKQMLQLEAEAARGRAAAQSTGTDKSNLEAQNVAVKSF</sequence>
<keyword evidence="2" id="KW-1133">Transmembrane helix</keyword>
<comment type="caution">
    <text evidence="3">The sequence shown here is derived from an EMBL/GenBank/DDBJ whole genome shotgun (WGS) entry which is preliminary data.</text>
</comment>
<protein>
    <submittedName>
        <fullName evidence="3">Uncharacterized protein</fullName>
    </submittedName>
</protein>
<feature type="transmembrane region" description="Helical" evidence="2">
    <location>
        <begin position="191"/>
        <end position="209"/>
    </location>
</feature>
<evidence type="ECO:0000313" key="3">
    <source>
        <dbReference type="EMBL" id="PSK60443.1"/>
    </source>
</evidence>
<organism evidence="3 4">
    <name type="scientific">Elsinoe australis</name>
    <dbReference type="NCBI Taxonomy" id="40998"/>
    <lineage>
        <taxon>Eukaryota</taxon>
        <taxon>Fungi</taxon>
        <taxon>Dikarya</taxon>
        <taxon>Ascomycota</taxon>
        <taxon>Pezizomycotina</taxon>
        <taxon>Dothideomycetes</taxon>
        <taxon>Dothideomycetidae</taxon>
        <taxon>Myriangiales</taxon>
        <taxon>Elsinoaceae</taxon>
        <taxon>Elsinoe</taxon>
    </lineage>
</organism>
<feature type="transmembrane region" description="Helical" evidence="2">
    <location>
        <begin position="165"/>
        <end position="185"/>
    </location>
</feature>
<gene>
    <name evidence="3" type="ORF">B9Z65_593</name>
</gene>
<feature type="region of interest" description="Disordered" evidence="1">
    <location>
        <begin position="426"/>
        <end position="450"/>
    </location>
</feature>
<feature type="transmembrane region" description="Helical" evidence="2">
    <location>
        <begin position="270"/>
        <end position="287"/>
    </location>
</feature>
<proteinExistence type="predicted"/>
<keyword evidence="2" id="KW-0812">Transmembrane</keyword>
<evidence type="ECO:0000256" key="1">
    <source>
        <dbReference type="SAM" id="MobiDB-lite"/>
    </source>
</evidence>
<dbReference type="STRING" id="40998.A0A2P8AIZ0"/>
<dbReference type="OrthoDB" id="5412502at2759"/>
<accession>A0A2P8AIZ0</accession>
<keyword evidence="2" id="KW-0472">Membrane</keyword>
<dbReference type="AlphaFoldDB" id="A0A2P8AIZ0"/>
<reference evidence="3 4" key="1">
    <citation type="submission" date="2017-05" db="EMBL/GenBank/DDBJ databases">
        <title>Draft genome sequence of Elsinoe australis.</title>
        <authorList>
            <person name="Cheng Q."/>
        </authorList>
    </citation>
    <scope>NUCLEOTIDE SEQUENCE [LARGE SCALE GENOMIC DNA]</scope>
    <source>
        <strain evidence="3 4">NL1</strain>
    </source>
</reference>
<name>A0A2P8AIZ0_9PEZI</name>
<feature type="transmembrane region" description="Helical" evidence="2">
    <location>
        <begin position="293"/>
        <end position="316"/>
    </location>
</feature>
<keyword evidence="4" id="KW-1185">Reference proteome</keyword>
<evidence type="ECO:0000313" key="4">
    <source>
        <dbReference type="Proteomes" id="UP000243723"/>
    </source>
</evidence>